<dbReference type="EMBL" id="LUUH01000038">
    <property type="protein sequence ID" value="OAI06050.1"/>
    <property type="molecule type" value="Genomic_DNA"/>
</dbReference>
<organism evidence="1 2">
    <name type="scientific">Methylomonas methanica</name>
    <dbReference type="NCBI Taxonomy" id="421"/>
    <lineage>
        <taxon>Bacteria</taxon>
        <taxon>Pseudomonadati</taxon>
        <taxon>Pseudomonadota</taxon>
        <taxon>Gammaproteobacteria</taxon>
        <taxon>Methylococcales</taxon>
        <taxon>Methylococcaceae</taxon>
        <taxon>Methylomonas</taxon>
    </lineage>
</organism>
<evidence type="ECO:0000313" key="2">
    <source>
        <dbReference type="Proteomes" id="UP000077763"/>
    </source>
</evidence>
<proteinExistence type="predicted"/>
<evidence type="ECO:0000313" key="1">
    <source>
        <dbReference type="EMBL" id="OAI06050.1"/>
    </source>
</evidence>
<gene>
    <name evidence="1" type="ORF">A1353_10210</name>
</gene>
<comment type="caution">
    <text evidence="1">The sequence shown here is derived from an EMBL/GenBank/DDBJ whole genome shotgun (WGS) entry which is preliminary data.</text>
</comment>
<name>A0A177MM92_METMH</name>
<accession>A0A177MM92</accession>
<dbReference type="AlphaFoldDB" id="A0A177MM92"/>
<sequence>MNELFLAVQQGPGFDNVADVPRGHFQGMHQAGFAIDTDMGFAAEKPLIAFLAGMHLGVTRFVLGFGRSRRSNQAGVDESACS</sequence>
<dbReference type="Proteomes" id="UP000077763">
    <property type="component" value="Unassembled WGS sequence"/>
</dbReference>
<protein>
    <submittedName>
        <fullName evidence="1">Uncharacterized protein</fullName>
    </submittedName>
</protein>
<reference evidence="1 2" key="1">
    <citation type="submission" date="2016-03" db="EMBL/GenBank/DDBJ databases">
        <authorList>
            <person name="Ploux O."/>
        </authorList>
    </citation>
    <scope>NUCLEOTIDE SEQUENCE [LARGE SCALE GENOMIC DNA]</scope>
    <source>
        <strain evidence="1 2">R-45371</strain>
    </source>
</reference>